<dbReference type="InterPro" id="IPR001878">
    <property type="entry name" value="Znf_CCHC"/>
</dbReference>
<organism evidence="4 5">
    <name type="scientific">Stylosanthes scabra</name>
    <dbReference type="NCBI Taxonomy" id="79078"/>
    <lineage>
        <taxon>Eukaryota</taxon>
        <taxon>Viridiplantae</taxon>
        <taxon>Streptophyta</taxon>
        <taxon>Embryophyta</taxon>
        <taxon>Tracheophyta</taxon>
        <taxon>Spermatophyta</taxon>
        <taxon>Magnoliopsida</taxon>
        <taxon>eudicotyledons</taxon>
        <taxon>Gunneridae</taxon>
        <taxon>Pentapetalae</taxon>
        <taxon>rosids</taxon>
        <taxon>fabids</taxon>
        <taxon>Fabales</taxon>
        <taxon>Fabaceae</taxon>
        <taxon>Papilionoideae</taxon>
        <taxon>50 kb inversion clade</taxon>
        <taxon>dalbergioids sensu lato</taxon>
        <taxon>Dalbergieae</taxon>
        <taxon>Pterocarpus clade</taxon>
        <taxon>Stylosanthes</taxon>
    </lineage>
</organism>
<dbReference type="EMBL" id="JASCZI010121066">
    <property type="protein sequence ID" value="MED6159409.1"/>
    <property type="molecule type" value="Genomic_DNA"/>
</dbReference>
<reference evidence="4 5" key="1">
    <citation type="journal article" date="2023" name="Plants (Basel)">
        <title>Bridging the Gap: Combining Genomics and Transcriptomics Approaches to Understand Stylosanthes scabra, an Orphan Legume from the Brazilian Caatinga.</title>
        <authorList>
            <person name="Ferreira-Neto J.R.C."/>
            <person name="da Silva M.D."/>
            <person name="Binneck E."/>
            <person name="de Melo N.F."/>
            <person name="da Silva R.H."/>
            <person name="de Melo A.L.T.M."/>
            <person name="Pandolfi V."/>
            <person name="Bustamante F.O."/>
            <person name="Brasileiro-Vidal A.C."/>
            <person name="Benko-Iseppon A.M."/>
        </authorList>
    </citation>
    <scope>NUCLEOTIDE SEQUENCE [LARGE SCALE GENOMIC DNA]</scope>
    <source>
        <tissue evidence="4">Leaves</tissue>
    </source>
</reference>
<dbReference type="Proteomes" id="UP001341840">
    <property type="component" value="Unassembled WGS sequence"/>
</dbReference>
<evidence type="ECO:0000259" key="3">
    <source>
        <dbReference type="PROSITE" id="PS50158"/>
    </source>
</evidence>
<evidence type="ECO:0000256" key="2">
    <source>
        <dbReference type="SAM" id="MobiDB-lite"/>
    </source>
</evidence>
<feature type="region of interest" description="Disordered" evidence="2">
    <location>
        <begin position="121"/>
        <end position="178"/>
    </location>
</feature>
<accession>A0ABU6UEC6</accession>
<gene>
    <name evidence="4" type="ORF">PIB30_042105</name>
</gene>
<dbReference type="PROSITE" id="PS50158">
    <property type="entry name" value="ZF_CCHC"/>
    <property type="match status" value="1"/>
</dbReference>
<name>A0ABU6UEC6_9FABA</name>
<protein>
    <recommendedName>
        <fullName evidence="3">CCHC-type domain-containing protein</fullName>
    </recommendedName>
</protein>
<evidence type="ECO:0000256" key="1">
    <source>
        <dbReference type="PROSITE-ProRule" id="PRU00047"/>
    </source>
</evidence>
<comment type="caution">
    <text evidence="4">The sequence shown here is derived from an EMBL/GenBank/DDBJ whole genome shotgun (WGS) entry which is preliminary data.</text>
</comment>
<proteinExistence type="predicted"/>
<feature type="domain" description="CCHC-type" evidence="3">
    <location>
        <begin position="68"/>
        <end position="82"/>
    </location>
</feature>
<feature type="compositionally biased region" description="Basic residues" evidence="2">
    <location>
        <begin position="131"/>
        <end position="148"/>
    </location>
</feature>
<keyword evidence="1" id="KW-0479">Metal-binding</keyword>
<keyword evidence="1" id="KW-0863">Zinc-finger</keyword>
<evidence type="ECO:0000313" key="4">
    <source>
        <dbReference type="EMBL" id="MED6159409.1"/>
    </source>
</evidence>
<evidence type="ECO:0000313" key="5">
    <source>
        <dbReference type="Proteomes" id="UP001341840"/>
    </source>
</evidence>
<keyword evidence="1" id="KW-0862">Zinc</keyword>
<keyword evidence="5" id="KW-1185">Reference proteome</keyword>
<sequence>MDSIHATYKNNIQPVPSEEFWDTTNYIKTEPPIIKRPIRRPKVHNRKRDPIEALMDGDKLKKTFRVTCSKCGEKGHNFKTCKGAPSNTNGSQRGKRLKELQIQTLHRLRCLCLNPHLKLNKRPPVQTKPKPATRKSFRARQPVRKAAIRKSPPPTNLEVPSHPLLPSSLPHETDTAAGSTKETMIAASAGTQRLFKFMATPGLNK</sequence>
<feature type="compositionally biased region" description="Low complexity" evidence="2">
    <location>
        <begin position="160"/>
        <end position="170"/>
    </location>
</feature>